<accession>A0A515MKF8</accession>
<keyword evidence="3" id="KW-1185">Reference proteome</keyword>
<evidence type="ECO:0000313" key="2">
    <source>
        <dbReference type="EMBL" id="QDM57119.1"/>
    </source>
</evidence>
<evidence type="ECO:0000256" key="1">
    <source>
        <dbReference type="SAM" id="MobiDB-lite"/>
    </source>
</evidence>
<name>A0A515MKF8_9CAUD</name>
<dbReference type="Proteomes" id="UP000319882">
    <property type="component" value="Segment"/>
</dbReference>
<sequence>MNAQPLIEERRVRFSGLSAEAFDGIERGEKVTFTVVATCTETKEQDMKTEGERLTATMKIDKVSLGIDSKINDEPAPEPNLFDSPEEPDSDDDSEDGEAPSTVGGIGQGPQFSAGD</sequence>
<proteinExistence type="predicted"/>
<feature type="region of interest" description="Disordered" evidence="1">
    <location>
        <begin position="66"/>
        <end position="116"/>
    </location>
</feature>
<gene>
    <name evidence="2" type="primary">56</name>
    <name evidence="2" type="ORF">SEA_WHACK_56</name>
</gene>
<organism evidence="2 3">
    <name type="scientific">Rhodococcus phage Whack</name>
    <dbReference type="NCBI Taxonomy" id="2591132"/>
    <lineage>
        <taxon>Viruses</taxon>
        <taxon>Duplodnaviria</taxon>
        <taxon>Heunggongvirae</taxon>
        <taxon>Uroviricota</taxon>
        <taxon>Caudoviricetes</taxon>
        <taxon>Whackvirus</taxon>
        <taxon>Whackvirus whack</taxon>
    </lineage>
</organism>
<evidence type="ECO:0000313" key="3">
    <source>
        <dbReference type="Proteomes" id="UP000319882"/>
    </source>
</evidence>
<reference evidence="2 3" key="1">
    <citation type="submission" date="2019-05" db="EMBL/GenBank/DDBJ databases">
        <authorList>
            <person name="Beaulieu J."/>
            <person name="Cox M."/>
            <person name="Nazim E."/>
            <person name="Robinson Z."/>
            <person name="Molloy S.D."/>
            <person name="Garlena R.A."/>
            <person name="Russell D.A."/>
            <person name="Pope W.H."/>
            <person name="Jacobs-Sera D."/>
            <person name="Hatfull G.F."/>
        </authorList>
    </citation>
    <scope>NUCLEOTIDE SEQUENCE [LARGE SCALE GENOMIC DNA]</scope>
</reference>
<dbReference type="RefSeq" id="YP_009848446.1">
    <property type="nucleotide sequence ID" value="NC_048784.1"/>
</dbReference>
<dbReference type="GeneID" id="55618867"/>
<feature type="compositionally biased region" description="Acidic residues" evidence="1">
    <location>
        <begin position="84"/>
        <end position="98"/>
    </location>
</feature>
<dbReference type="EMBL" id="MK967393">
    <property type="protein sequence ID" value="QDM57119.1"/>
    <property type="molecule type" value="Genomic_DNA"/>
</dbReference>
<protein>
    <submittedName>
        <fullName evidence="2">Uncharacterized protein</fullName>
    </submittedName>
</protein>
<dbReference type="KEGG" id="vg:55618867"/>